<dbReference type="EMBL" id="CAXITT010000034">
    <property type="protein sequence ID" value="CAL1528578.1"/>
    <property type="molecule type" value="Genomic_DNA"/>
</dbReference>
<proteinExistence type="predicted"/>
<evidence type="ECO:0000313" key="4">
    <source>
        <dbReference type="EMBL" id="CAL1528578.1"/>
    </source>
</evidence>
<feature type="region of interest" description="Disordered" evidence="1">
    <location>
        <begin position="325"/>
        <end position="354"/>
    </location>
</feature>
<reference evidence="4 5" key="1">
    <citation type="submission" date="2024-04" db="EMBL/GenBank/DDBJ databases">
        <authorList>
            <consortium name="Genoscope - CEA"/>
            <person name="William W."/>
        </authorList>
    </citation>
    <scope>NUCLEOTIDE SEQUENCE [LARGE SCALE GENOMIC DNA]</scope>
</reference>
<dbReference type="Proteomes" id="UP001497497">
    <property type="component" value="Unassembled WGS sequence"/>
</dbReference>
<organism evidence="4 5">
    <name type="scientific">Lymnaea stagnalis</name>
    <name type="common">Great pond snail</name>
    <name type="synonym">Helix stagnalis</name>
    <dbReference type="NCBI Taxonomy" id="6523"/>
    <lineage>
        <taxon>Eukaryota</taxon>
        <taxon>Metazoa</taxon>
        <taxon>Spiralia</taxon>
        <taxon>Lophotrochozoa</taxon>
        <taxon>Mollusca</taxon>
        <taxon>Gastropoda</taxon>
        <taxon>Heterobranchia</taxon>
        <taxon>Euthyneura</taxon>
        <taxon>Panpulmonata</taxon>
        <taxon>Hygrophila</taxon>
        <taxon>Lymnaeoidea</taxon>
        <taxon>Lymnaeidae</taxon>
        <taxon>Lymnaea</taxon>
    </lineage>
</organism>
<feature type="signal peptide" evidence="3">
    <location>
        <begin position="1"/>
        <end position="20"/>
    </location>
</feature>
<evidence type="ECO:0000256" key="1">
    <source>
        <dbReference type="SAM" id="MobiDB-lite"/>
    </source>
</evidence>
<comment type="caution">
    <text evidence="4">The sequence shown here is derived from an EMBL/GenBank/DDBJ whole genome shotgun (WGS) entry which is preliminary data.</text>
</comment>
<feature type="chain" id="PRO_5043976821" description="MAM domain-containing protein" evidence="3">
    <location>
        <begin position="21"/>
        <end position="354"/>
    </location>
</feature>
<feature type="non-terminal residue" evidence="4">
    <location>
        <position position="354"/>
    </location>
</feature>
<keyword evidence="5" id="KW-1185">Reference proteome</keyword>
<evidence type="ECO:0000313" key="5">
    <source>
        <dbReference type="Proteomes" id="UP001497497"/>
    </source>
</evidence>
<keyword evidence="2" id="KW-1133">Transmembrane helix</keyword>
<dbReference type="AlphaFoldDB" id="A0AAV2H638"/>
<sequence>MCPAVRYATLLLGLASLIYCTTTGLELNVKYNCNNSTCTSSQSFNFSDADLKSLRDCVCQLSWDDCSYDHIGNEEGWKWRANKSAKVSRHAQFNHFECQLVQTDSIACGRREIGNITKYKGFLHKDMSEGICARISWNAQQKAYFIPNKNTIFSVENELTENIKTLSSIRAILSTVTTIGITNLMRTEFIIFQQTSKEYSTMPFDTNGNSTANHNYTEKEFIVDNTIIIACIVVGILAIVSIVFGTVLLFVKRNGKTSTNATTDAIEGDRNYDYVTIDSDILESTVPCPADAITDESKWKQSSETQHYSTASQEIHLDVRHWGSEHQRNRVSSDSSMKPAALNVYSKLSEETKT</sequence>
<accession>A0AAV2H638</accession>
<gene>
    <name evidence="4" type="ORF">GSLYS_00002748001</name>
</gene>
<keyword evidence="2" id="KW-0472">Membrane</keyword>
<feature type="transmembrane region" description="Helical" evidence="2">
    <location>
        <begin position="227"/>
        <end position="251"/>
    </location>
</feature>
<evidence type="ECO:0008006" key="6">
    <source>
        <dbReference type="Google" id="ProtNLM"/>
    </source>
</evidence>
<name>A0AAV2H638_LYMST</name>
<keyword evidence="2" id="KW-0812">Transmembrane</keyword>
<evidence type="ECO:0000256" key="3">
    <source>
        <dbReference type="SAM" id="SignalP"/>
    </source>
</evidence>
<evidence type="ECO:0000256" key="2">
    <source>
        <dbReference type="SAM" id="Phobius"/>
    </source>
</evidence>
<keyword evidence="3" id="KW-0732">Signal</keyword>
<protein>
    <recommendedName>
        <fullName evidence="6">MAM domain-containing protein</fullName>
    </recommendedName>
</protein>